<feature type="region of interest" description="Disordered" evidence="1">
    <location>
        <begin position="263"/>
        <end position="336"/>
    </location>
</feature>
<feature type="region of interest" description="Disordered" evidence="1">
    <location>
        <begin position="1100"/>
        <end position="1119"/>
    </location>
</feature>
<evidence type="ECO:0000313" key="2">
    <source>
        <dbReference type="EMBL" id="KAL3689757.1"/>
    </source>
</evidence>
<protein>
    <submittedName>
        <fullName evidence="2">Uncharacterized protein</fullName>
    </submittedName>
</protein>
<feature type="region of interest" description="Disordered" evidence="1">
    <location>
        <begin position="1"/>
        <end position="89"/>
    </location>
</feature>
<feature type="compositionally biased region" description="Polar residues" evidence="1">
    <location>
        <begin position="733"/>
        <end position="747"/>
    </location>
</feature>
<feature type="compositionally biased region" description="Polar residues" evidence="1">
    <location>
        <begin position="614"/>
        <end position="630"/>
    </location>
</feature>
<reference evidence="2 3" key="1">
    <citation type="submission" date="2024-09" db="EMBL/GenBank/DDBJ databases">
        <title>Chromosome-scale assembly of Riccia sorocarpa.</title>
        <authorList>
            <person name="Paukszto L."/>
        </authorList>
    </citation>
    <scope>NUCLEOTIDE SEQUENCE [LARGE SCALE GENOMIC DNA]</scope>
    <source>
        <strain evidence="2">LP-2024</strain>
        <tissue evidence="2">Aerial parts of the thallus</tissue>
    </source>
</reference>
<feature type="compositionally biased region" description="Polar residues" evidence="1">
    <location>
        <begin position="371"/>
        <end position="394"/>
    </location>
</feature>
<feature type="compositionally biased region" description="Low complexity" evidence="1">
    <location>
        <begin position="111"/>
        <end position="122"/>
    </location>
</feature>
<feature type="region of interest" description="Disordered" evidence="1">
    <location>
        <begin position="531"/>
        <end position="630"/>
    </location>
</feature>
<feature type="region of interest" description="Disordered" evidence="1">
    <location>
        <begin position="645"/>
        <end position="668"/>
    </location>
</feature>
<evidence type="ECO:0000256" key="1">
    <source>
        <dbReference type="SAM" id="MobiDB-lite"/>
    </source>
</evidence>
<proteinExistence type="predicted"/>
<feature type="compositionally biased region" description="Polar residues" evidence="1">
    <location>
        <begin position="563"/>
        <end position="588"/>
    </location>
</feature>
<dbReference type="SUPFAM" id="SSF64182">
    <property type="entry name" value="DHH phosphoesterases"/>
    <property type="match status" value="1"/>
</dbReference>
<feature type="compositionally biased region" description="Basic and acidic residues" evidence="1">
    <location>
        <begin position="653"/>
        <end position="664"/>
    </location>
</feature>
<accession>A0ABD3HH51</accession>
<gene>
    <name evidence="2" type="ORF">R1sor_016066</name>
</gene>
<feature type="compositionally biased region" description="Basic and acidic residues" evidence="1">
    <location>
        <begin position="289"/>
        <end position="308"/>
    </location>
</feature>
<feature type="region of interest" description="Disordered" evidence="1">
    <location>
        <begin position="454"/>
        <end position="482"/>
    </location>
</feature>
<dbReference type="PANTHER" id="PTHR12112:SF39">
    <property type="entry name" value="EG:152A3.5 PROTEIN (FBGN0003116_PN PROTEIN)"/>
    <property type="match status" value="1"/>
</dbReference>
<name>A0ABD3HH51_9MARC</name>
<feature type="compositionally biased region" description="Polar residues" evidence="1">
    <location>
        <begin position="179"/>
        <end position="198"/>
    </location>
</feature>
<dbReference type="InterPro" id="IPR038763">
    <property type="entry name" value="DHH_sf"/>
</dbReference>
<keyword evidence="3" id="KW-1185">Reference proteome</keyword>
<comment type="caution">
    <text evidence="2">The sequence shown here is derived from an EMBL/GenBank/DDBJ whole genome shotgun (WGS) entry which is preliminary data.</text>
</comment>
<feature type="compositionally biased region" description="Polar residues" evidence="1">
    <location>
        <begin position="78"/>
        <end position="89"/>
    </location>
</feature>
<feature type="compositionally biased region" description="Polar residues" evidence="1">
    <location>
        <begin position="150"/>
        <end position="170"/>
    </location>
</feature>
<dbReference type="AlphaFoldDB" id="A0ABD3HH51"/>
<feature type="region of interest" description="Disordered" evidence="1">
    <location>
        <begin position="367"/>
        <end position="425"/>
    </location>
</feature>
<feature type="compositionally biased region" description="Low complexity" evidence="1">
    <location>
        <begin position="64"/>
        <end position="77"/>
    </location>
</feature>
<feature type="region of interest" description="Disordered" evidence="1">
    <location>
        <begin position="1035"/>
        <end position="1060"/>
    </location>
</feature>
<feature type="region of interest" description="Disordered" evidence="1">
    <location>
        <begin position="110"/>
        <end position="207"/>
    </location>
</feature>
<dbReference type="Gene3D" id="3.90.1640.10">
    <property type="entry name" value="inorganic pyrophosphatase (n-terminal core)"/>
    <property type="match status" value="2"/>
</dbReference>
<sequence length="1132" mass="123248">MTTTVSRVNHGPRPVPVPPSDFGGGISPGRREKMLRWNSRNSLAEEKVVPVVDSSSQQERRRSLSASASAANPSRASPTLTSYSTSLQQHQGRAAVKPLLVYMASPLGLQSPPARLASPSPSRKGESVRRRRSRVSVDFDSDPVDISSSINSKSRLQHEQPSTSKPTRSVPTFEEILNQRMSASKSTTEAAPSNTSQRILKGDPEGAVNNGITNAVDDSLISTNSARFDPGQDHGDRQLRSSLTRVPAAVNKGPDDFATFQHSKERKQVTEYRSPLVGTGSIVDASTSQEKRVEPSADHKDSEVDPMQKRRSSKVADVAAAERSHNPSASTDDLKTRQVRRLIAVKSPPVGSSSGITTETVRRTLGRLASDGNSSRPQLQEFRTVTGKDQGSSTKHFDHGASNSALENRRSDGAGAARASVNGTRRLKLQQKIDYSSGCRPQGYESLSSVQSASPSTWQCIPDPPPGNSSPRITSRRQAAVKSKIPESLRKALDFSRVRFRVLPISCGGLPISCGGLSIAENSNGLDNSRSKLGSFGCGPPPSSPGRPAAKSQTDQQRKPRAQSPSLQQLFVNTTTQSTSKPSNSASPVKSLRKWMTDQFQLGGGKKTKDGVIPTTTSNSLQSDQNVQQQPDSIGNHLYRIAARNRNSNPEIKPPDQREFELEPPKSQNVSKALETMVEQFVFDEDLEVQPRRRHHPHERSLHPSAKSAHLMITHSGPLKFEGLQHLFGAESYNPSSQGRQNGSQTDSDGETQRAIKFLERSEVAKLNAFLRAKRDSVASCQRSGSGSLKFISTSHPIDLGSIICAICYSYYLEKRSQGPGRWNVVPLMNFSRWRMVQNLDAAWLFDACGLDGEALLFANEVDIEGLSRGGITTRTLFVGDQILRKSDEIGSCCTLLAETFIRDADELWARSGSIIKTLLLAGLLMDTENLRKGTSSATSTREHRILLHLLTGSACLDRLVLYERSKHPITMNMLSTFQLLISYDGRLNRISPSPDQLLSSVLLWDYDDEVKAAYRDARVLSRVGKYYGTALEGQSRDGSMSPFPLHPPGSRRLTNSRSGTKNLLSRGSSLLSSSEADSYSRSFGSPTSLSSSWVRSLSSSSPDIVDPHPGKPAVRSLSALGRLPSGTLTGI</sequence>
<dbReference type="PANTHER" id="PTHR12112">
    <property type="entry name" value="BNIP - RELATED"/>
    <property type="match status" value="1"/>
</dbReference>
<dbReference type="EMBL" id="JBJQOH010000004">
    <property type="protein sequence ID" value="KAL3689757.1"/>
    <property type="molecule type" value="Genomic_DNA"/>
</dbReference>
<evidence type="ECO:0000313" key="3">
    <source>
        <dbReference type="Proteomes" id="UP001633002"/>
    </source>
</evidence>
<dbReference type="Proteomes" id="UP001633002">
    <property type="component" value="Unassembled WGS sequence"/>
</dbReference>
<feature type="region of interest" description="Disordered" evidence="1">
    <location>
        <begin position="730"/>
        <end position="752"/>
    </location>
</feature>
<organism evidence="2 3">
    <name type="scientific">Riccia sorocarpa</name>
    <dbReference type="NCBI Taxonomy" id="122646"/>
    <lineage>
        <taxon>Eukaryota</taxon>
        <taxon>Viridiplantae</taxon>
        <taxon>Streptophyta</taxon>
        <taxon>Embryophyta</taxon>
        <taxon>Marchantiophyta</taxon>
        <taxon>Marchantiopsida</taxon>
        <taxon>Marchantiidae</taxon>
        <taxon>Marchantiales</taxon>
        <taxon>Ricciaceae</taxon>
        <taxon>Riccia</taxon>
    </lineage>
</organism>